<feature type="region of interest" description="Disordered" evidence="1">
    <location>
        <begin position="26"/>
        <end position="81"/>
    </location>
</feature>
<evidence type="ECO:0000313" key="2">
    <source>
        <dbReference type="EMBL" id="KAF9966578.1"/>
    </source>
</evidence>
<reference evidence="2" key="1">
    <citation type="journal article" date="2020" name="Fungal Divers.">
        <title>Resolving the Mortierellaceae phylogeny through synthesis of multi-gene phylogenetics and phylogenomics.</title>
        <authorList>
            <person name="Vandepol N."/>
            <person name="Liber J."/>
            <person name="Desiro A."/>
            <person name="Na H."/>
            <person name="Kennedy M."/>
            <person name="Barry K."/>
            <person name="Grigoriev I.V."/>
            <person name="Miller A.N."/>
            <person name="O'Donnell K."/>
            <person name="Stajich J.E."/>
            <person name="Bonito G."/>
        </authorList>
    </citation>
    <scope>NUCLEOTIDE SEQUENCE</scope>
    <source>
        <strain evidence="2">CK1249</strain>
    </source>
</reference>
<gene>
    <name evidence="2" type="ORF">BGZ70_001887</name>
</gene>
<evidence type="ECO:0008006" key="4">
    <source>
        <dbReference type="Google" id="ProtNLM"/>
    </source>
</evidence>
<comment type="caution">
    <text evidence="2">The sequence shown here is derived from an EMBL/GenBank/DDBJ whole genome shotgun (WGS) entry which is preliminary data.</text>
</comment>
<keyword evidence="3" id="KW-1185">Reference proteome</keyword>
<accession>A0A9P6JDT5</accession>
<dbReference type="EMBL" id="JAAAHY010000144">
    <property type="protein sequence ID" value="KAF9966578.1"/>
    <property type="molecule type" value="Genomic_DNA"/>
</dbReference>
<evidence type="ECO:0000256" key="1">
    <source>
        <dbReference type="SAM" id="MobiDB-lite"/>
    </source>
</evidence>
<organism evidence="2 3">
    <name type="scientific">Mortierella alpina</name>
    <name type="common">Oleaginous fungus</name>
    <name type="synonym">Mortierella renispora</name>
    <dbReference type="NCBI Taxonomy" id="64518"/>
    <lineage>
        <taxon>Eukaryota</taxon>
        <taxon>Fungi</taxon>
        <taxon>Fungi incertae sedis</taxon>
        <taxon>Mucoromycota</taxon>
        <taxon>Mortierellomycotina</taxon>
        <taxon>Mortierellomycetes</taxon>
        <taxon>Mortierellales</taxon>
        <taxon>Mortierellaceae</taxon>
        <taxon>Mortierella</taxon>
    </lineage>
</organism>
<dbReference type="Proteomes" id="UP000738359">
    <property type="component" value="Unassembled WGS sequence"/>
</dbReference>
<sequence>MDVKKVDPALASWDAQTEQDIFGNQAPYAAGPHISTAPSTTSDDDVSSIYQAHPYRPHTTHFPQSPPYLESIIHPDKPQNLPGRLSTRLSPISHRSSNRYPSSPFRVTDRWLLMDAKDVQALQHHSCETGAATVLCQEAAVVSTSHWSLDVKILLVDPCALTNDSLMHYNSVTWQTEPSGELSVTMLDHIPGNVIIRENDDWDEESVLIEISKRSTSTKVLDSIHLRAEALETPAVILRLTTLMQTKDADETKKLLRGHCTKMETKIIYPKGIPYPQLLIVNGVLGNIRVELDKHMAILDRVRLNVTNGSILIDGLSVRDEATFSVGTGKVQGTMRAIGEVNMETADGDIDVVLHPSLAFLDFGPENLNVTMKSTEGSVNLVMAQRYQGHFSLNAGNKQPATFLESSEYPDVVKYSAHSESRSEGWITEDGKKPAKALPRLALSSDAGSAVVLIED</sequence>
<dbReference type="AlphaFoldDB" id="A0A9P6JDT5"/>
<name>A0A9P6JDT5_MORAP</name>
<evidence type="ECO:0000313" key="3">
    <source>
        <dbReference type="Proteomes" id="UP000738359"/>
    </source>
</evidence>
<proteinExistence type="predicted"/>
<protein>
    <recommendedName>
        <fullName evidence="4">Adhesin domain-containing protein</fullName>
    </recommendedName>
</protein>
<dbReference type="OrthoDB" id="2384767at2759"/>